<evidence type="ECO:0000313" key="2">
    <source>
        <dbReference type="Proteomes" id="UP001197875"/>
    </source>
</evidence>
<dbReference type="Gene3D" id="3.40.190.10">
    <property type="entry name" value="Periplasmic binding protein-like II"/>
    <property type="match status" value="1"/>
</dbReference>
<dbReference type="EMBL" id="JAJEPR010000017">
    <property type="protein sequence ID" value="MCC2190285.1"/>
    <property type="molecule type" value="Genomic_DNA"/>
</dbReference>
<proteinExistence type="predicted"/>
<protein>
    <submittedName>
        <fullName evidence="1">Uncharacterized protein</fullName>
    </submittedName>
</protein>
<evidence type="ECO:0000313" key="1">
    <source>
        <dbReference type="EMBL" id="MCC2190285.1"/>
    </source>
</evidence>
<dbReference type="RefSeq" id="WP_227615409.1">
    <property type="nucleotide sequence ID" value="NZ_JAJEPR010000017.1"/>
</dbReference>
<reference evidence="1 2" key="1">
    <citation type="submission" date="2021-10" db="EMBL/GenBank/DDBJ databases">
        <title>Anaerobic single-cell dispensing facilitates the cultivation of human gut bacteria.</title>
        <authorList>
            <person name="Afrizal A."/>
        </authorList>
    </citation>
    <scope>NUCLEOTIDE SEQUENCE [LARGE SCALE GENOMIC DNA]</scope>
    <source>
        <strain evidence="1 2">CLA-AA-H277</strain>
    </source>
</reference>
<keyword evidence="2" id="KW-1185">Reference proteome</keyword>
<accession>A0AAE3DTP4</accession>
<gene>
    <name evidence="1" type="ORF">LKD71_10785</name>
</gene>
<comment type="caution">
    <text evidence="1">The sequence shown here is derived from an EMBL/GenBank/DDBJ whole genome shotgun (WGS) entry which is preliminary data.</text>
</comment>
<dbReference type="SUPFAM" id="SSF53850">
    <property type="entry name" value="Periplasmic binding protein-like II"/>
    <property type="match status" value="1"/>
</dbReference>
<name>A0AAE3DTP4_9FIRM</name>
<sequence>MTATQEAQYTGQGYLTPLNDLIKENMPNFSALMENDPQIEKLISQNDGTIYSLPGINECYHCNYSQKMYINKTRLDNLGLPPLSMSTTKC</sequence>
<organism evidence="1 2">
    <name type="scientific">Fusicatenibacter faecihominis</name>
    <dbReference type="NCBI Taxonomy" id="2881276"/>
    <lineage>
        <taxon>Bacteria</taxon>
        <taxon>Bacillati</taxon>
        <taxon>Bacillota</taxon>
        <taxon>Clostridia</taxon>
        <taxon>Lachnospirales</taxon>
        <taxon>Lachnospiraceae</taxon>
        <taxon>Fusicatenibacter</taxon>
    </lineage>
</organism>
<dbReference type="Proteomes" id="UP001197875">
    <property type="component" value="Unassembled WGS sequence"/>
</dbReference>
<dbReference type="AlphaFoldDB" id="A0AAE3DTP4"/>